<dbReference type="PANTHER" id="PTHR34610">
    <property type="entry name" value="SSL7007 PROTEIN"/>
    <property type="match status" value="1"/>
</dbReference>
<feature type="domain" description="PIN" evidence="1">
    <location>
        <begin position="2"/>
        <end position="115"/>
    </location>
</feature>
<evidence type="ECO:0000259" key="1">
    <source>
        <dbReference type="Pfam" id="PF13470"/>
    </source>
</evidence>
<dbReference type="PANTHER" id="PTHR34610:SF3">
    <property type="entry name" value="SSL7007 PROTEIN"/>
    <property type="match status" value="1"/>
</dbReference>
<protein>
    <submittedName>
        <fullName evidence="2">Putative toxin-antitoxin system toxin component, PIN family</fullName>
    </submittedName>
</protein>
<dbReference type="SUPFAM" id="SSF88723">
    <property type="entry name" value="PIN domain-like"/>
    <property type="match status" value="1"/>
</dbReference>
<dbReference type="EMBL" id="UIDG01000139">
    <property type="protein sequence ID" value="SUS05940.1"/>
    <property type="molecule type" value="Genomic_DNA"/>
</dbReference>
<evidence type="ECO:0000313" key="2">
    <source>
        <dbReference type="EMBL" id="SUS05940.1"/>
    </source>
</evidence>
<dbReference type="Pfam" id="PF13470">
    <property type="entry name" value="PIN_3"/>
    <property type="match status" value="1"/>
</dbReference>
<accession>A0A380TCW6</accession>
<sequence length="138" mass="15350">MKVVLDTDVVLAAVLSERGASRQLLLRIVDGLLPAAISVPLILEYEAVLKRSEHRRASGMSIDDVNVILDQVAASTQHVSLFYLWRPQLRDAKDDMVLETAVNGQAEVIVSFNVRDFGEAPRRFGIDVSRPGELLRRL</sequence>
<dbReference type="NCBIfam" id="TIGR00305">
    <property type="entry name" value="putative toxin-antitoxin system toxin component, PIN family"/>
    <property type="match status" value="1"/>
</dbReference>
<name>A0A380TCW6_9ZZZZ</name>
<dbReference type="InterPro" id="IPR029060">
    <property type="entry name" value="PIN-like_dom_sf"/>
</dbReference>
<dbReference type="InterPro" id="IPR002850">
    <property type="entry name" value="PIN_toxin-like"/>
</dbReference>
<organism evidence="2">
    <name type="scientific">metagenome</name>
    <dbReference type="NCBI Taxonomy" id="256318"/>
    <lineage>
        <taxon>unclassified sequences</taxon>
        <taxon>metagenomes</taxon>
    </lineage>
</organism>
<proteinExistence type="predicted"/>
<reference evidence="2" key="1">
    <citation type="submission" date="2018-07" db="EMBL/GenBank/DDBJ databases">
        <authorList>
            <person name="Quirk P.G."/>
            <person name="Krulwich T.A."/>
        </authorList>
    </citation>
    <scope>NUCLEOTIDE SEQUENCE</scope>
</reference>
<dbReference type="AlphaFoldDB" id="A0A380TCW6"/>
<gene>
    <name evidence="2" type="ORF">DF3PB_2230005</name>
</gene>
<dbReference type="InterPro" id="IPR002716">
    <property type="entry name" value="PIN_dom"/>
</dbReference>